<proteinExistence type="predicted"/>
<organism evidence="2">
    <name type="scientific">Arundo donax</name>
    <name type="common">Giant reed</name>
    <name type="synonym">Donax arundinaceus</name>
    <dbReference type="NCBI Taxonomy" id="35708"/>
    <lineage>
        <taxon>Eukaryota</taxon>
        <taxon>Viridiplantae</taxon>
        <taxon>Streptophyta</taxon>
        <taxon>Embryophyta</taxon>
        <taxon>Tracheophyta</taxon>
        <taxon>Spermatophyta</taxon>
        <taxon>Magnoliopsida</taxon>
        <taxon>Liliopsida</taxon>
        <taxon>Poales</taxon>
        <taxon>Poaceae</taxon>
        <taxon>PACMAD clade</taxon>
        <taxon>Arundinoideae</taxon>
        <taxon>Arundineae</taxon>
        <taxon>Arundo</taxon>
    </lineage>
</organism>
<reference evidence="2" key="1">
    <citation type="submission" date="2014-09" db="EMBL/GenBank/DDBJ databases">
        <authorList>
            <person name="Magalhaes I.L.F."/>
            <person name="Oliveira U."/>
            <person name="Santos F.R."/>
            <person name="Vidigal T.H.D.A."/>
            <person name="Brescovit A.D."/>
            <person name="Santos A.J."/>
        </authorList>
    </citation>
    <scope>NUCLEOTIDE SEQUENCE</scope>
    <source>
        <tissue evidence="2">Shoot tissue taken approximately 20 cm above the soil surface</tissue>
    </source>
</reference>
<reference evidence="2" key="2">
    <citation type="journal article" date="2015" name="Data Brief">
        <title>Shoot transcriptome of the giant reed, Arundo donax.</title>
        <authorList>
            <person name="Barrero R.A."/>
            <person name="Guerrero F.D."/>
            <person name="Moolhuijzen P."/>
            <person name="Goolsby J.A."/>
            <person name="Tidwell J."/>
            <person name="Bellgard S.E."/>
            <person name="Bellgard M.I."/>
        </authorList>
    </citation>
    <scope>NUCLEOTIDE SEQUENCE</scope>
    <source>
        <tissue evidence="2">Shoot tissue taken approximately 20 cm above the soil surface</tissue>
    </source>
</reference>
<feature type="transmembrane region" description="Helical" evidence="1">
    <location>
        <begin position="29"/>
        <end position="49"/>
    </location>
</feature>
<dbReference type="AlphaFoldDB" id="A0A0A9B2E9"/>
<protein>
    <submittedName>
        <fullName evidence="2">Uncharacterized protein</fullName>
    </submittedName>
</protein>
<evidence type="ECO:0000256" key="1">
    <source>
        <dbReference type="SAM" id="Phobius"/>
    </source>
</evidence>
<dbReference type="EMBL" id="GBRH01242540">
    <property type="protein sequence ID" value="JAD55355.1"/>
    <property type="molecule type" value="Transcribed_RNA"/>
</dbReference>
<accession>A0A0A9B2E9</accession>
<keyword evidence="1" id="KW-1133">Transmembrane helix</keyword>
<name>A0A0A9B2E9_ARUDO</name>
<sequence>MNMDLSNKFFTLLICQAWRGTPSRQILDLYIIFMALAPDCLVHGIILSLRLPTNSGSLGTKTLLRSS</sequence>
<keyword evidence="1" id="KW-0472">Membrane</keyword>
<evidence type="ECO:0000313" key="2">
    <source>
        <dbReference type="EMBL" id="JAD55355.1"/>
    </source>
</evidence>
<keyword evidence="1" id="KW-0812">Transmembrane</keyword>